<evidence type="ECO:0000313" key="1">
    <source>
        <dbReference type="EMBL" id="NMM48727.1"/>
    </source>
</evidence>
<gene>
    <name evidence="1" type="ORF">HH304_09975</name>
</gene>
<dbReference type="RefSeq" id="WP_169680925.1">
    <property type="nucleotide sequence ID" value="NZ_JABBNU010000005.1"/>
</dbReference>
<proteinExistence type="predicted"/>
<protein>
    <submittedName>
        <fullName evidence="1">Uncharacterized protein</fullName>
    </submittedName>
</protein>
<evidence type="ECO:0000313" key="2">
    <source>
        <dbReference type="Proteomes" id="UP000559010"/>
    </source>
</evidence>
<accession>A0A848IWM4</accession>
<organism evidence="1 2">
    <name type="scientific">Marinigracilibium pacificum</name>
    <dbReference type="NCBI Taxonomy" id="2729599"/>
    <lineage>
        <taxon>Bacteria</taxon>
        <taxon>Pseudomonadati</taxon>
        <taxon>Bacteroidota</taxon>
        <taxon>Cytophagia</taxon>
        <taxon>Cytophagales</taxon>
        <taxon>Flammeovirgaceae</taxon>
        <taxon>Marinigracilibium</taxon>
    </lineage>
</organism>
<dbReference type="Proteomes" id="UP000559010">
    <property type="component" value="Unassembled WGS sequence"/>
</dbReference>
<dbReference type="EMBL" id="JABBNU010000005">
    <property type="protein sequence ID" value="NMM48727.1"/>
    <property type="molecule type" value="Genomic_DNA"/>
</dbReference>
<comment type="caution">
    <text evidence="1">The sequence shown here is derived from an EMBL/GenBank/DDBJ whole genome shotgun (WGS) entry which is preliminary data.</text>
</comment>
<sequence>MIDFIKLIGDKILSLFNQDPKDAENEKVFISEGCFGKIEEVGDVYYIMISIQGVIDPDEFRRVMEWALIKVKSGNYNIIINSGSLKAMPKESMEYMDDYWLPEALKHNLNLVVIIRPTDLFGYISLEAICKKFPIMNYKFVPSMLDAQLEILKIS</sequence>
<name>A0A848IWM4_9BACT</name>
<dbReference type="AlphaFoldDB" id="A0A848IWM4"/>
<keyword evidence="2" id="KW-1185">Reference proteome</keyword>
<reference evidence="1 2" key="1">
    <citation type="submission" date="2020-04" db="EMBL/GenBank/DDBJ databases">
        <title>Flammeovirgaceae bacterium KN852 isolated from deep sea.</title>
        <authorList>
            <person name="Zhang D.-C."/>
        </authorList>
    </citation>
    <scope>NUCLEOTIDE SEQUENCE [LARGE SCALE GENOMIC DNA]</scope>
    <source>
        <strain evidence="1 2">KN852</strain>
    </source>
</reference>